<evidence type="ECO:0000313" key="2">
    <source>
        <dbReference type="EMBL" id="CAE1282863.1"/>
    </source>
</evidence>
<comment type="caution">
    <text evidence="2">The sequence shown here is derived from an EMBL/GenBank/DDBJ whole genome shotgun (WGS) entry which is preliminary data.</text>
</comment>
<evidence type="ECO:0000256" key="1">
    <source>
        <dbReference type="SAM" id="MobiDB-lite"/>
    </source>
</evidence>
<keyword evidence="3" id="KW-1185">Reference proteome</keyword>
<name>A0A812CUH2_ACAPH</name>
<feature type="compositionally biased region" description="Low complexity" evidence="1">
    <location>
        <begin position="124"/>
        <end position="133"/>
    </location>
</feature>
<dbReference type="OrthoDB" id="10064659at2759"/>
<evidence type="ECO:0000313" key="3">
    <source>
        <dbReference type="Proteomes" id="UP000597762"/>
    </source>
</evidence>
<gene>
    <name evidence="2" type="ORF">SPHA_43691</name>
</gene>
<protein>
    <submittedName>
        <fullName evidence="2">SMO</fullName>
    </submittedName>
</protein>
<reference evidence="2" key="1">
    <citation type="submission" date="2021-01" db="EMBL/GenBank/DDBJ databases">
        <authorList>
            <person name="Li R."/>
            <person name="Bekaert M."/>
        </authorList>
    </citation>
    <scope>NUCLEOTIDE SEQUENCE</scope>
    <source>
        <strain evidence="2">Farmed</strain>
    </source>
</reference>
<sequence>MSSWSWNKASLYAWERFLRKVFQKPSNRPVKLKRHKMIARAFARRKEINSGRFSVSFYSTHDDPLGMKFDLNSISSADVSSEFAANMPKLVRRRGGMFQPMAGTLRRYSDSDIASVTSRIFSMENSDQENQQQEDLKKKKKKKRAKLNNRVKPQLTPFVLAMQRGAQEFLKSKHHYSHRRRGSDTSVLSNASARSVHFSLDRNSSVDALSVTSQILSFLEVLGTVKVQML</sequence>
<organism evidence="2 3">
    <name type="scientific">Acanthosepion pharaonis</name>
    <name type="common">Pharaoh cuttlefish</name>
    <name type="synonym">Sepia pharaonis</name>
    <dbReference type="NCBI Taxonomy" id="158019"/>
    <lineage>
        <taxon>Eukaryota</taxon>
        <taxon>Metazoa</taxon>
        <taxon>Spiralia</taxon>
        <taxon>Lophotrochozoa</taxon>
        <taxon>Mollusca</taxon>
        <taxon>Cephalopoda</taxon>
        <taxon>Coleoidea</taxon>
        <taxon>Decapodiformes</taxon>
        <taxon>Sepiida</taxon>
        <taxon>Sepiina</taxon>
        <taxon>Sepiidae</taxon>
        <taxon>Acanthosepion</taxon>
    </lineage>
</organism>
<feature type="region of interest" description="Disordered" evidence="1">
    <location>
        <begin position="122"/>
        <end position="148"/>
    </location>
</feature>
<dbReference type="AlphaFoldDB" id="A0A812CUH2"/>
<dbReference type="EMBL" id="CAHIKZ030002210">
    <property type="protein sequence ID" value="CAE1282863.1"/>
    <property type="molecule type" value="Genomic_DNA"/>
</dbReference>
<dbReference type="Proteomes" id="UP000597762">
    <property type="component" value="Unassembled WGS sequence"/>
</dbReference>
<accession>A0A812CUH2</accession>
<proteinExistence type="predicted"/>
<feature type="compositionally biased region" description="Basic residues" evidence="1">
    <location>
        <begin position="138"/>
        <end position="148"/>
    </location>
</feature>